<feature type="binding site" evidence="6">
    <location>
        <position position="209"/>
    </location>
    <ligand>
        <name>a divalent metal cation</name>
        <dbReference type="ChEBI" id="CHEBI:60240"/>
        <label>2</label>
        <note>catalytic</note>
    </ligand>
</feature>
<reference evidence="10" key="1">
    <citation type="submission" date="2022-05" db="EMBL/GenBank/DDBJ databases">
        <title>Complete genome sequence of toluene-degrading Gulosibacter sediminis strain ACHW.36C.</title>
        <authorList>
            <person name="Wai A.C."/>
            <person name="Lai G.K."/>
            <person name="Griffin S.D."/>
            <person name="Leung F.C."/>
        </authorList>
    </citation>
    <scope>NUCLEOTIDE SEQUENCE [LARGE SCALE GENOMIC DNA]</scope>
    <source>
        <strain evidence="10">ACHW.36C</strain>
    </source>
</reference>
<keyword evidence="5 6" id="KW-0378">Hydrolase</keyword>
<dbReference type="PROSITE" id="PS00680">
    <property type="entry name" value="MAP_1"/>
    <property type="match status" value="1"/>
</dbReference>
<feature type="region of interest" description="Disordered" evidence="8">
    <location>
        <begin position="1"/>
        <end position="44"/>
    </location>
</feature>
<dbReference type="InterPro" id="IPR000994">
    <property type="entry name" value="Pept_M24"/>
</dbReference>
<dbReference type="InterPro" id="IPR002467">
    <property type="entry name" value="Pept_M24A_MAP1"/>
</dbReference>
<gene>
    <name evidence="6 10" type="primary">map</name>
    <name evidence="10" type="ORF">M3M28_06105</name>
</gene>
<dbReference type="PRINTS" id="PR00599">
    <property type="entry name" value="MAPEPTIDASE"/>
</dbReference>
<feature type="binding site" evidence="6">
    <location>
        <position position="242"/>
    </location>
    <ligand>
        <name>a divalent metal cation</name>
        <dbReference type="ChEBI" id="CHEBI:60240"/>
        <label>2</label>
        <note>catalytic</note>
    </ligand>
</feature>
<evidence type="ECO:0000256" key="2">
    <source>
        <dbReference type="ARBA" id="ARBA00022438"/>
    </source>
</evidence>
<protein>
    <recommendedName>
        <fullName evidence="6 7">Methionine aminopeptidase</fullName>
        <shortName evidence="6">MAP</shortName>
        <shortName evidence="6">MetAP</shortName>
        <ecNumber evidence="6 7">3.4.11.18</ecNumber>
    </recommendedName>
    <alternativeName>
        <fullName evidence="6">Peptidase M</fullName>
    </alternativeName>
</protein>
<evidence type="ECO:0000259" key="9">
    <source>
        <dbReference type="Pfam" id="PF00557"/>
    </source>
</evidence>
<evidence type="ECO:0000256" key="6">
    <source>
        <dbReference type="HAMAP-Rule" id="MF_01974"/>
    </source>
</evidence>
<feature type="binding site" evidence="6">
    <location>
        <position position="118"/>
    </location>
    <ligand>
        <name>substrate</name>
    </ligand>
</feature>
<evidence type="ECO:0000256" key="7">
    <source>
        <dbReference type="RuleBase" id="RU003653"/>
    </source>
</evidence>
<evidence type="ECO:0000256" key="1">
    <source>
        <dbReference type="ARBA" id="ARBA00002521"/>
    </source>
</evidence>
<dbReference type="InterPro" id="IPR036005">
    <property type="entry name" value="Creatinase/aminopeptidase-like"/>
</dbReference>
<comment type="catalytic activity">
    <reaction evidence="6 7">
        <text>Release of N-terminal amino acids, preferentially methionine, from peptides and arylamides.</text>
        <dbReference type="EC" id="3.4.11.18"/>
    </reaction>
</comment>
<evidence type="ECO:0000313" key="10">
    <source>
        <dbReference type="EMBL" id="UQN16011.1"/>
    </source>
</evidence>
<comment type="subunit">
    <text evidence="6">Monomer.</text>
</comment>
<dbReference type="InterPro" id="IPR001714">
    <property type="entry name" value="Pept_M24_MAP"/>
</dbReference>
<dbReference type="PANTHER" id="PTHR43330">
    <property type="entry name" value="METHIONINE AMINOPEPTIDASE"/>
    <property type="match status" value="1"/>
</dbReference>
<dbReference type="GO" id="GO:0004239">
    <property type="term" value="F:initiator methionyl aminopeptidase activity"/>
    <property type="evidence" value="ECO:0007669"/>
    <property type="project" value="UniProtKB-EC"/>
</dbReference>
<dbReference type="SUPFAM" id="SSF55920">
    <property type="entry name" value="Creatinase/aminopeptidase"/>
    <property type="match status" value="1"/>
</dbReference>
<feature type="domain" description="Peptidase M24" evidence="9">
    <location>
        <begin position="53"/>
        <end position="280"/>
    </location>
</feature>
<feature type="binding site" evidence="6">
    <location>
        <position position="146"/>
    </location>
    <ligand>
        <name>a divalent metal cation</name>
        <dbReference type="ChEBI" id="CHEBI:60240"/>
        <label>2</label>
        <note>catalytic</note>
    </ligand>
</feature>
<organism evidence="10">
    <name type="scientific">Gulosibacter sediminis</name>
    <dbReference type="NCBI Taxonomy" id="1729695"/>
    <lineage>
        <taxon>Bacteria</taxon>
        <taxon>Bacillati</taxon>
        <taxon>Actinomycetota</taxon>
        <taxon>Actinomycetes</taxon>
        <taxon>Micrococcales</taxon>
        <taxon>Microbacteriaceae</taxon>
        <taxon>Gulosibacter</taxon>
    </lineage>
</organism>
<evidence type="ECO:0000256" key="3">
    <source>
        <dbReference type="ARBA" id="ARBA00022670"/>
    </source>
</evidence>
<name>A0ABY4MZY3_9MICO</name>
<dbReference type="CDD" id="cd01086">
    <property type="entry name" value="MetAP1"/>
    <property type="match status" value="1"/>
</dbReference>
<dbReference type="HAMAP" id="MF_01974">
    <property type="entry name" value="MetAP_1"/>
    <property type="match status" value="1"/>
</dbReference>
<feature type="binding site" evidence="6">
    <location>
        <position position="273"/>
    </location>
    <ligand>
        <name>a divalent metal cation</name>
        <dbReference type="ChEBI" id="CHEBI:60240"/>
        <label>1</label>
    </ligand>
</feature>
<dbReference type="NCBIfam" id="TIGR00500">
    <property type="entry name" value="met_pdase_I"/>
    <property type="match status" value="1"/>
</dbReference>
<keyword evidence="2 6" id="KW-0031">Aminopeptidase</keyword>
<dbReference type="Pfam" id="PF00557">
    <property type="entry name" value="Peptidase_M24"/>
    <property type="match status" value="1"/>
</dbReference>
<proteinExistence type="inferred from homology"/>
<feature type="binding site" evidence="6">
    <location>
        <position position="146"/>
    </location>
    <ligand>
        <name>a divalent metal cation</name>
        <dbReference type="ChEBI" id="CHEBI:60240"/>
        <label>1</label>
    </ligand>
</feature>
<dbReference type="EC" id="3.4.11.18" evidence="6 7"/>
<sequence>MPKNSETGLLIPGTVTPERKVPASIPRPEYVGKKTANEPDGTGDLYTEEEIDRVRKASRIAAAALEYLEPFVVPGTTHERLDELAHDFLVRHNAYPSTLGYRGFMKSICTSLNECICHGIPDDTVLEDGDILNIDITAYVEGMHGDTNRMYLVGDVDDESRLLVERTYEATMRGIKAAKPGREVNVIGRVIEKYANRFGYESVRDYTGHGVGRSFHSGLIIPHYDTDRFTDVIQAGMIFTVEPMLVTGSQDWEQWDDDWTVVTRDGSRCAQFEHTIVVREDGPEILTLPPSQL</sequence>
<dbReference type="Gene3D" id="3.90.230.10">
    <property type="entry name" value="Creatinase/methionine aminopeptidase superfamily"/>
    <property type="match status" value="1"/>
</dbReference>
<keyword evidence="3 6" id="KW-0645">Protease</keyword>
<comment type="function">
    <text evidence="1 6">Removes the N-terminal methionine from nascent proteins. The N-terminal methionine is often cleaved when the second residue in the primary sequence is small and uncharged (Met-Ala-, Cys, Gly, Pro, Ser, Thr, or Val). Requires deformylation of the N(alpha)-formylated initiator methionine before it can be hydrolyzed.</text>
</comment>
<evidence type="ECO:0000256" key="8">
    <source>
        <dbReference type="SAM" id="MobiDB-lite"/>
    </source>
</evidence>
<accession>A0ABY4MZY3</accession>
<comment type="similarity">
    <text evidence="6">Belongs to the peptidase M24A family. Methionine aminopeptidase type 1 subfamily.</text>
</comment>
<feature type="binding site" evidence="6">
    <location>
        <position position="135"/>
    </location>
    <ligand>
        <name>a divalent metal cation</name>
        <dbReference type="ChEBI" id="CHEBI:60240"/>
        <label>1</label>
    </ligand>
</feature>
<comment type="cofactor">
    <cofactor evidence="6">
        <name>Co(2+)</name>
        <dbReference type="ChEBI" id="CHEBI:48828"/>
    </cofactor>
    <cofactor evidence="6">
        <name>Zn(2+)</name>
        <dbReference type="ChEBI" id="CHEBI:29105"/>
    </cofactor>
    <cofactor evidence="6">
        <name>Mn(2+)</name>
        <dbReference type="ChEBI" id="CHEBI:29035"/>
    </cofactor>
    <cofactor evidence="6">
        <name>Fe(2+)</name>
        <dbReference type="ChEBI" id="CHEBI:29033"/>
    </cofactor>
    <text evidence="6">Binds 2 divalent metal cations per subunit. Has a high-affinity and a low affinity metal-binding site. The true nature of the physiological cofactor is under debate. The enzyme is active with cobalt, zinc, manganese or divalent iron ions. Most likely, methionine aminopeptidases function as mononuclear Fe(2+)-metalloproteases under physiological conditions, and the catalytically relevant metal-binding site has been assigned to the histidine-containing high-affinity site.</text>
</comment>
<dbReference type="EMBL" id="CP097160">
    <property type="protein sequence ID" value="UQN16011.1"/>
    <property type="molecule type" value="Genomic_DNA"/>
</dbReference>
<feature type="binding site" evidence="6">
    <location>
        <position position="216"/>
    </location>
    <ligand>
        <name>substrate</name>
    </ligand>
</feature>
<dbReference type="PANTHER" id="PTHR43330:SF16">
    <property type="entry name" value="METHIONINE AMINOPEPTIDASE 2"/>
    <property type="match status" value="1"/>
</dbReference>
<feature type="binding site" evidence="6">
    <location>
        <position position="273"/>
    </location>
    <ligand>
        <name>a divalent metal cation</name>
        <dbReference type="ChEBI" id="CHEBI:60240"/>
        <label>2</label>
        <note>catalytic</note>
    </ligand>
</feature>
<keyword evidence="4 6" id="KW-0479">Metal-binding</keyword>
<evidence type="ECO:0000256" key="4">
    <source>
        <dbReference type="ARBA" id="ARBA00022723"/>
    </source>
</evidence>
<evidence type="ECO:0000256" key="5">
    <source>
        <dbReference type="ARBA" id="ARBA00022801"/>
    </source>
</evidence>